<dbReference type="Gene3D" id="2.60.40.10">
    <property type="entry name" value="Immunoglobulins"/>
    <property type="match status" value="2"/>
</dbReference>
<dbReference type="EMBL" id="JAEHFV010000002">
    <property type="protein sequence ID" value="MBK0369372.1"/>
    <property type="molecule type" value="Genomic_DNA"/>
</dbReference>
<dbReference type="SUPFAM" id="SSF81296">
    <property type="entry name" value="E set domains"/>
    <property type="match status" value="1"/>
</dbReference>
<feature type="domain" description="Surface glycan-binding protein B xyloglucan binding" evidence="1">
    <location>
        <begin position="221"/>
        <end position="446"/>
    </location>
</feature>
<dbReference type="InterPro" id="IPR013783">
    <property type="entry name" value="Ig-like_fold"/>
</dbReference>
<reference evidence="2" key="1">
    <citation type="submission" date="2020-12" db="EMBL/GenBank/DDBJ databases">
        <title>Bacterial novel species Flavobacterium sp. SE-1-e isolated from soil.</title>
        <authorList>
            <person name="Jung H.-Y."/>
        </authorList>
    </citation>
    <scope>NUCLEOTIDE SEQUENCE</scope>
    <source>
        <strain evidence="2">SE-1-e</strain>
    </source>
</reference>
<proteinExistence type="predicted"/>
<gene>
    <name evidence="2" type="ORF">I5M07_05920</name>
</gene>
<protein>
    <recommendedName>
        <fullName evidence="1">Surface glycan-binding protein B xyloglucan binding domain-containing protein</fullName>
    </recommendedName>
</protein>
<dbReference type="InterPro" id="IPR014756">
    <property type="entry name" value="Ig_E-set"/>
</dbReference>
<name>A0A934PJM6_9FLAO</name>
<organism evidence="2 3">
    <name type="scientific">Flavobacterium agrisoli</name>
    <dbReference type="NCBI Taxonomy" id="2793066"/>
    <lineage>
        <taxon>Bacteria</taxon>
        <taxon>Pseudomonadati</taxon>
        <taxon>Bacteroidota</taxon>
        <taxon>Flavobacteriia</taxon>
        <taxon>Flavobacteriales</taxon>
        <taxon>Flavobacteriaceae</taxon>
        <taxon>Flavobacterium</taxon>
    </lineage>
</organism>
<dbReference type="GO" id="GO:0030247">
    <property type="term" value="F:polysaccharide binding"/>
    <property type="evidence" value="ECO:0007669"/>
    <property type="project" value="InterPro"/>
</dbReference>
<sequence>MKKYIINTTYSMVIMAFLVVLGSLLFQSCDSNDSMEGRQIIINRVFLEDVNSAVPDREVSFARLGQLLRIEGAGFTGLRKVYINGYAQYFNPVYVSDNSMLVAISADTPVIDADPSVRNTIKFENTAHETVFDFEIRSGAPAITSISNTLPKVGEIITVYGSGLTEVNKVIFPGNVEVTTGIVYDEDGEFFTVTMPSGVSPNGGSLLVQSANGGVYSPAYFNCKKGVILDFDGSGTHGYWGTSISMIQNTDIESALIGTGNASQGKYVPHRPSRIASFDAAKNRCSEVWTAGNGVDDWRGQLTPFIPATTPLNQVALQFDIYVPNVWNNTGFLKICLINNFNGGEWAGATYNYVPWIAADGTKIPFQTTGWQTVTIPLNKLYSFSSGDFTFDDVLKFREAATYKNFGIYFENSDIKLTNVTGAPTETVYASAATSVSVFTDNWRIVSLNTPTYSDFPE</sequence>
<comment type="caution">
    <text evidence="2">The sequence shown here is derived from an EMBL/GenBank/DDBJ whole genome shotgun (WGS) entry which is preliminary data.</text>
</comment>
<evidence type="ECO:0000313" key="3">
    <source>
        <dbReference type="Proteomes" id="UP000609172"/>
    </source>
</evidence>
<accession>A0A934PJM6</accession>
<evidence type="ECO:0000259" key="1">
    <source>
        <dbReference type="Pfam" id="PF18329"/>
    </source>
</evidence>
<evidence type="ECO:0000313" key="2">
    <source>
        <dbReference type="EMBL" id="MBK0369372.1"/>
    </source>
</evidence>
<dbReference type="RefSeq" id="WP_200105299.1">
    <property type="nucleotide sequence ID" value="NZ_JAEHFV010000002.1"/>
</dbReference>
<dbReference type="Proteomes" id="UP000609172">
    <property type="component" value="Unassembled WGS sequence"/>
</dbReference>
<dbReference type="InterPro" id="IPR040475">
    <property type="entry name" value="SGBP_B_XBD"/>
</dbReference>
<dbReference type="Pfam" id="PF18329">
    <property type="entry name" value="SGBP_B_XBD"/>
    <property type="match status" value="1"/>
</dbReference>
<dbReference type="AlphaFoldDB" id="A0A934PJM6"/>
<keyword evidence="3" id="KW-1185">Reference proteome</keyword>
<dbReference type="PROSITE" id="PS51257">
    <property type="entry name" value="PROKAR_LIPOPROTEIN"/>
    <property type="match status" value="1"/>
</dbReference>